<dbReference type="InterPro" id="IPR028081">
    <property type="entry name" value="Leu-bd"/>
</dbReference>
<dbReference type="Pfam" id="PF13458">
    <property type="entry name" value="Peripla_BP_6"/>
    <property type="match status" value="1"/>
</dbReference>
<dbReference type="Gene3D" id="3.40.50.2300">
    <property type="match status" value="2"/>
</dbReference>
<feature type="domain" description="Leucine-binding protein" evidence="4">
    <location>
        <begin position="45"/>
        <end position="409"/>
    </location>
</feature>
<evidence type="ECO:0000256" key="1">
    <source>
        <dbReference type="ARBA" id="ARBA00010062"/>
    </source>
</evidence>
<keyword evidence="6" id="KW-1185">Reference proteome</keyword>
<dbReference type="PANTHER" id="PTHR47235">
    <property type="entry name" value="BLR6548 PROTEIN"/>
    <property type="match status" value="1"/>
</dbReference>
<keyword evidence="2 3" id="KW-0732">Signal</keyword>
<dbReference type="SUPFAM" id="SSF53822">
    <property type="entry name" value="Periplasmic binding protein-like I"/>
    <property type="match status" value="1"/>
</dbReference>
<feature type="signal peptide" evidence="3">
    <location>
        <begin position="1"/>
        <end position="33"/>
    </location>
</feature>
<organism evidence="5 6">
    <name type="scientific">Pseudodesulfovibrio alkaliphilus</name>
    <dbReference type="NCBI Taxonomy" id="2661613"/>
    <lineage>
        <taxon>Bacteria</taxon>
        <taxon>Pseudomonadati</taxon>
        <taxon>Thermodesulfobacteriota</taxon>
        <taxon>Desulfovibrionia</taxon>
        <taxon>Desulfovibrionales</taxon>
        <taxon>Desulfovibrionaceae</taxon>
    </lineage>
</organism>
<dbReference type="AlphaFoldDB" id="A0A7K1KP98"/>
<evidence type="ECO:0000313" key="6">
    <source>
        <dbReference type="Proteomes" id="UP000461162"/>
    </source>
</evidence>
<dbReference type="PANTHER" id="PTHR47235:SF1">
    <property type="entry name" value="BLR6548 PROTEIN"/>
    <property type="match status" value="1"/>
</dbReference>
<reference evidence="5 6" key="1">
    <citation type="submission" date="2019-11" db="EMBL/GenBank/DDBJ databases">
        <title>Pseudodesulfovibrio alkaliphilus, sp. nov., an alkaliphilic sulfate-reducing bacteria from mud volcano of Taman peninsula, Russia.</title>
        <authorList>
            <person name="Frolova A."/>
            <person name="Merkel A.Y."/>
            <person name="Slobodkin A.I."/>
        </authorList>
    </citation>
    <scope>NUCLEOTIDE SEQUENCE [LARGE SCALE GENOMIC DNA]</scope>
    <source>
        <strain evidence="5 6">F-1</strain>
    </source>
</reference>
<sequence length="426" mass="46234">MRRCLGIIPLLGRSTAFVLVAFLAVWSAGPAGAEPAPRGSGGYVLGMSADFSGQSRGLGVELYRGAVAYFTQLNRSGGINGKPVVLVALDDGYQPEPAIRNTIDLIRRGDILCLFGYVGTPTVTRILPLLGGGAGAVKPLFFPFTGAQPQREPPHHRHVFNLRASYRQEVAGLVNRFVSLGRKRIAVLYQADAYGRSGWDGVRRALAVHGLTLAGEATYRRGTGFDASMAEQVRILGRSRPDAIIVVGTYAPGAAFIRDARDAGLDVPIANLSFVGSENMLELLVSLSRERGLDYTRHLVNSQVVPSYEDMSLPAVCEYRQLMDAVDPAPPEGSDPHFRTFRYSFAGFEGYLNAVVMTRVLRNLEENPALGLVGAAESVRDMDLGIDVPVSFGPERHQGLDRVYFTTVEGDAFVPVSEAHWEAWRP</sequence>
<dbReference type="EMBL" id="WODC01000006">
    <property type="protein sequence ID" value="MUM77926.1"/>
    <property type="molecule type" value="Genomic_DNA"/>
</dbReference>
<evidence type="ECO:0000259" key="4">
    <source>
        <dbReference type="Pfam" id="PF13458"/>
    </source>
</evidence>
<evidence type="ECO:0000256" key="2">
    <source>
        <dbReference type="ARBA" id="ARBA00022729"/>
    </source>
</evidence>
<comment type="caution">
    <text evidence="5">The sequence shown here is derived from an EMBL/GenBank/DDBJ whole genome shotgun (WGS) entry which is preliminary data.</text>
</comment>
<gene>
    <name evidence="5" type="ORF">GKC30_09800</name>
</gene>
<name>A0A7K1KP98_9BACT</name>
<accession>A0A7K1KP98</accession>
<protein>
    <submittedName>
        <fullName evidence="5">ABC transporter substrate-binding protein</fullName>
    </submittedName>
</protein>
<dbReference type="InterPro" id="IPR028082">
    <property type="entry name" value="Peripla_BP_I"/>
</dbReference>
<evidence type="ECO:0000313" key="5">
    <source>
        <dbReference type="EMBL" id="MUM77926.1"/>
    </source>
</evidence>
<feature type="chain" id="PRO_5029861850" evidence="3">
    <location>
        <begin position="34"/>
        <end position="426"/>
    </location>
</feature>
<proteinExistence type="inferred from homology"/>
<dbReference type="Proteomes" id="UP000461162">
    <property type="component" value="Unassembled WGS sequence"/>
</dbReference>
<evidence type="ECO:0000256" key="3">
    <source>
        <dbReference type="SAM" id="SignalP"/>
    </source>
</evidence>
<dbReference type="CDD" id="cd19978">
    <property type="entry name" value="PBP1_ABC_ligand_binding-like"/>
    <property type="match status" value="1"/>
</dbReference>
<comment type="similarity">
    <text evidence="1">Belongs to the leucine-binding protein family.</text>
</comment>